<organism evidence="1">
    <name type="scientific">Mus musculus</name>
    <name type="common">Mouse</name>
    <dbReference type="NCBI Taxonomy" id="10090"/>
    <lineage>
        <taxon>Eukaryota</taxon>
        <taxon>Metazoa</taxon>
        <taxon>Chordata</taxon>
        <taxon>Craniata</taxon>
        <taxon>Vertebrata</taxon>
        <taxon>Euteleostomi</taxon>
        <taxon>Mammalia</taxon>
        <taxon>Eutheria</taxon>
        <taxon>Euarchontoglires</taxon>
        <taxon>Glires</taxon>
        <taxon>Rodentia</taxon>
        <taxon>Myomorpha</taxon>
        <taxon>Muroidea</taxon>
        <taxon>Muridae</taxon>
        <taxon>Murinae</taxon>
        <taxon>Mus</taxon>
        <taxon>Mus</taxon>
    </lineage>
</organism>
<reference evidence="1" key="1">
    <citation type="journal article" date="1999" name="Methods Enzymol.">
        <title>High-efficiency full-length cDNA cloning.</title>
        <authorList>
            <person name="Carninci P."/>
            <person name="Hayashizaki Y."/>
        </authorList>
    </citation>
    <scope>NUCLEOTIDE SEQUENCE</scope>
    <source>
        <strain evidence="1">NOD</strain>
    </source>
</reference>
<reference evidence="1" key="3">
    <citation type="journal article" date="2000" name="Genome Res.">
        <title>RIKEN integrated sequence analysis (RISA) system--384-format sequencing pipeline with 384 multicapillary sequencer.</title>
        <authorList>
            <person name="Shibata K."/>
            <person name="Itoh M."/>
            <person name="Aizawa K."/>
            <person name="Nagaoka S."/>
            <person name="Sasaki N."/>
            <person name="Carninci P."/>
            <person name="Konno H."/>
            <person name="Akiyama J."/>
            <person name="Nishi K."/>
            <person name="Kitsunai T."/>
            <person name="Tashiro H."/>
            <person name="Itoh M."/>
            <person name="Sumi N."/>
            <person name="Ishii Y."/>
            <person name="Nakamura S."/>
            <person name="Hazama M."/>
            <person name="Nishine T."/>
            <person name="Harada A."/>
            <person name="Yamamoto R."/>
            <person name="Matsumoto H."/>
            <person name="Sakaguchi S."/>
            <person name="Ikegami T."/>
            <person name="Kashiwagi K."/>
            <person name="Fujiwake S."/>
            <person name="Inoue K."/>
            <person name="Togawa Y."/>
            <person name="Izawa M."/>
            <person name="Ohara E."/>
            <person name="Watahiki M."/>
            <person name="Yoneda Y."/>
            <person name="Ishikawa T."/>
            <person name="Ozawa K."/>
            <person name="Tanaka T."/>
            <person name="Matsuura S."/>
            <person name="Kawai J."/>
            <person name="Okazaki Y."/>
            <person name="Muramatsu M."/>
            <person name="Inoue Y."/>
            <person name="Kira A."/>
            <person name="Hayashizaki Y."/>
        </authorList>
    </citation>
    <scope>NUCLEOTIDE SEQUENCE</scope>
    <source>
        <strain evidence="1">NOD</strain>
    </source>
</reference>
<reference evidence="1" key="8">
    <citation type="journal article" date="2005" name="Science">
        <title>Antisense Transcription in the Mammalian Transcriptome.</title>
        <authorList>
            <consortium name="RIKEN Genome Exploration Research Group and Genome Science Group (Genome Network Project Core Group) and the FANTOM Consortium"/>
        </authorList>
    </citation>
    <scope>NUCLEOTIDE SEQUENCE</scope>
    <source>
        <strain evidence="1">NOD</strain>
    </source>
</reference>
<feature type="non-terminal residue" evidence="1">
    <location>
        <position position="1"/>
    </location>
</feature>
<evidence type="ECO:0000313" key="1">
    <source>
        <dbReference type="EMBL" id="BAE41610.1"/>
    </source>
</evidence>
<protein>
    <submittedName>
        <fullName evidence="1">Uncharacterized protein</fullName>
    </submittedName>
</protein>
<dbReference type="EMBL" id="AK170164">
    <property type="protein sequence ID" value="BAE41610.1"/>
    <property type="molecule type" value="mRNA"/>
</dbReference>
<dbReference type="AlphaFoldDB" id="Q3TDJ1"/>
<reference evidence="1" key="5">
    <citation type="journal article" date="2002" name="Nature">
        <title>Analysis of the mouse transcriptome based on functional annotation of 60,770 full-length cDNAs.</title>
        <authorList>
            <consortium name="The FANTOM Consortium and the RIKEN Genome Exploration Research Group Phase I and II Team"/>
        </authorList>
    </citation>
    <scope>NUCLEOTIDE SEQUENCE</scope>
    <source>
        <strain evidence="1">NOD</strain>
    </source>
</reference>
<reference evidence="1" key="7">
    <citation type="journal article" date="2005" name="Science">
        <title>The Transcriptional Landscape of the Mammalian Genome.</title>
        <authorList>
            <consortium name="The FANTOM Consortium"/>
            <consortium name="Riken Genome Exploration Research Group and Genome Science Group (Genome Network Project Core Group)"/>
        </authorList>
    </citation>
    <scope>NUCLEOTIDE SEQUENCE</scope>
    <source>
        <strain evidence="1">NOD</strain>
    </source>
</reference>
<reference evidence="1" key="2">
    <citation type="journal article" date="2000" name="Genome Res.">
        <title>Normalization and subtraction of cap-trapper-selected cDNAs to prepare full-length cDNA libraries for rapid discovery of new genes.</title>
        <authorList>
            <person name="Carninci P."/>
            <person name="Shibata Y."/>
            <person name="Hayatsu N."/>
            <person name="Sugahara Y."/>
            <person name="Shibata K."/>
            <person name="Itoh M."/>
            <person name="Konno H."/>
            <person name="Okazaki Y."/>
            <person name="Muramatsu M."/>
            <person name="Hayashizaki Y."/>
        </authorList>
    </citation>
    <scope>NUCLEOTIDE SEQUENCE</scope>
    <source>
        <strain evidence="1">NOD</strain>
    </source>
</reference>
<reference evidence="1" key="4">
    <citation type="journal article" date="2001" name="Nature">
        <title>Functional annotation of a full-length mouse cDNA collection.</title>
        <authorList>
            <consortium name="The RIKEN Genome Exploration Research Group Phase II Team and the FANTOM Consortium"/>
        </authorList>
    </citation>
    <scope>NUCLEOTIDE SEQUENCE</scope>
    <source>
        <strain evidence="1">NOD</strain>
    </source>
</reference>
<accession>Q3TDJ1</accession>
<name>Q3TDJ1_MOUSE</name>
<reference evidence="1" key="6">
    <citation type="submission" date="2004-04" db="EMBL/GenBank/DDBJ databases">
        <authorList>
            <person name="Arakawa T."/>
            <person name="Carninci P."/>
            <person name="Fukuda S."/>
            <person name="Hashizume W."/>
            <person name="Hayashida K."/>
            <person name="Hori F."/>
            <person name="Iida J."/>
            <person name="Imamura K."/>
            <person name="Imotani K."/>
            <person name="Itoh M."/>
            <person name="Kanagawa S."/>
            <person name="Kawai J."/>
            <person name="Kojima M."/>
            <person name="Konno H."/>
            <person name="Murata M."/>
            <person name="Nakamura M."/>
            <person name="Ninomiya N."/>
            <person name="Nishiyori H."/>
            <person name="Nomura K."/>
            <person name="Ohno M."/>
            <person name="Sakazume N."/>
            <person name="Sano H."/>
            <person name="Sasaki D."/>
            <person name="Shibata K."/>
            <person name="Shiraki T."/>
            <person name="Tagami M."/>
            <person name="Tagami Y."/>
            <person name="Waki K."/>
            <person name="Watahiki A."/>
            <person name="Muramatsu M."/>
            <person name="Hayashizaki Y."/>
        </authorList>
    </citation>
    <scope>NUCLEOTIDE SEQUENCE</scope>
    <source>
        <strain evidence="1">NOD</strain>
    </source>
</reference>
<proteinExistence type="evidence at transcript level"/>
<sequence length="160" mass="17462">VSLQRRPRSPVVTRALARFARLALPDLHLQACVPFGPTRLGPALAHRILSSSTPAAGFPRRHDDDGVERDLRAEARQVSAGGRRGVLHDRLRGSPRRVLGFPGSGWPARVPGRASAPRERASIHRGGGRVLAAGAWPGGRGRSRLDRAWVFFTHLTLFRP</sequence>